<name>A0A7Y6IJW6_9ACTN</name>
<keyword evidence="1" id="KW-0732">Signal</keyword>
<dbReference type="RefSeq" id="WP_175598668.1">
    <property type="nucleotide sequence ID" value="NZ_JABWGO010000001.1"/>
</dbReference>
<dbReference type="AlphaFoldDB" id="A0A7Y6IJW6"/>
<feature type="chain" id="PRO_5030783684" description="Lipoprotein" evidence="1">
    <location>
        <begin position="22"/>
        <end position="136"/>
    </location>
</feature>
<evidence type="ECO:0000313" key="3">
    <source>
        <dbReference type="Proteomes" id="UP000546126"/>
    </source>
</evidence>
<keyword evidence="3" id="KW-1185">Reference proteome</keyword>
<evidence type="ECO:0000313" key="2">
    <source>
        <dbReference type="EMBL" id="NUW39070.1"/>
    </source>
</evidence>
<dbReference type="Proteomes" id="UP000546126">
    <property type="component" value="Unassembled WGS sequence"/>
</dbReference>
<dbReference type="PROSITE" id="PS51257">
    <property type="entry name" value="PROKAR_LIPOPROTEIN"/>
    <property type="match status" value="1"/>
</dbReference>
<sequence length="136" mass="14694">MRALLAAVALVVMLGGCVSPAWDDHDYALKAQETTKTAHSVVEMARLAVQHSTELHGPYLKTVLTDAAVDLGNVAQQFGGVQPPSDASDQVRDRTLEKVQQAEDEIDALLIQLRRGGIEQPRQAAARLEKLAGELQ</sequence>
<reference evidence="2 3" key="1">
    <citation type="submission" date="2020-06" db="EMBL/GenBank/DDBJ databases">
        <authorList>
            <person name="Chanama M."/>
        </authorList>
    </citation>
    <scope>NUCLEOTIDE SEQUENCE [LARGE SCALE GENOMIC DNA]</scope>
    <source>
        <strain evidence="2 3">TBRC6557</strain>
    </source>
</reference>
<protein>
    <recommendedName>
        <fullName evidence="4">Lipoprotein</fullName>
    </recommendedName>
</protein>
<accession>A0A7Y6IJW6</accession>
<evidence type="ECO:0008006" key="4">
    <source>
        <dbReference type="Google" id="ProtNLM"/>
    </source>
</evidence>
<dbReference type="EMBL" id="JABWGO010000001">
    <property type="protein sequence ID" value="NUW39070.1"/>
    <property type="molecule type" value="Genomic_DNA"/>
</dbReference>
<evidence type="ECO:0000256" key="1">
    <source>
        <dbReference type="SAM" id="SignalP"/>
    </source>
</evidence>
<gene>
    <name evidence="2" type="ORF">HT134_02855</name>
</gene>
<proteinExistence type="predicted"/>
<comment type="caution">
    <text evidence="2">The sequence shown here is derived from an EMBL/GenBank/DDBJ whole genome shotgun (WGS) entry which is preliminary data.</text>
</comment>
<feature type="signal peptide" evidence="1">
    <location>
        <begin position="1"/>
        <end position="21"/>
    </location>
</feature>
<organism evidence="2 3">
    <name type="scientific">Nonomuraea rhodomycinica</name>
    <dbReference type="NCBI Taxonomy" id="1712872"/>
    <lineage>
        <taxon>Bacteria</taxon>
        <taxon>Bacillati</taxon>
        <taxon>Actinomycetota</taxon>
        <taxon>Actinomycetes</taxon>
        <taxon>Streptosporangiales</taxon>
        <taxon>Streptosporangiaceae</taxon>
        <taxon>Nonomuraea</taxon>
    </lineage>
</organism>